<keyword evidence="4" id="KW-1185">Reference proteome</keyword>
<organism evidence="3 4">
    <name type="scientific">Senna tora</name>
    <dbReference type="NCBI Taxonomy" id="362788"/>
    <lineage>
        <taxon>Eukaryota</taxon>
        <taxon>Viridiplantae</taxon>
        <taxon>Streptophyta</taxon>
        <taxon>Embryophyta</taxon>
        <taxon>Tracheophyta</taxon>
        <taxon>Spermatophyta</taxon>
        <taxon>Magnoliopsida</taxon>
        <taxon>eudicotyledons</taxon>
        <taxon>Gunneridae</taxon>
        <taxon>Pentapetalae</taxon>
        <taxon>rosids</taxon>
        <taxon>fabids</taxon>
        <taxon>Fabales</taxon>
        <taxon>Fabaceae</taxon>
        <taxon>Caesalpinioideae</taxon>
        <taxon>Cassia clade</taxon>
        <taxon>Senna</taxon>
    </lineage>
</organism>
<evidence type="ECO:0000313" key="4">
    <source>
        <dbReference type="Proteomes" id="UP000634136"/>
    </source>
</evidence>
<keyword evidence="2" id="KW-0732">Signal</keyword>
<name>A0A834X4F5_9FABA</name>
<dbReference type="PANTHER" id="PTHR38932">
    <property type="entry name" value="BNAC03G64660D PROTEIN"/>
    <property type="match status" value="1"/>
</dbReference>
<dbReference type="OrthoDB" id="1867172at2759"/>
<dbReference type="AlphaFoldDB" id="A0A834X4F5"/>
<feature type="compositionally biased region" description="Polar residues" evidence="1">
    <location>
        <begin position="163"/>
        <end position="182"/>
    </location>
</feature>
<dbReference type="PANTHER" id="PTHR38932:SF1">
    <property type="entry name" value="DUF4005 DOMAIN-CONTAINING PROTEIN"/>
    <property type="match status" value="1"/>
</dbReference>
<feature type="region of interest" description="Disordered" evidence="1">
    <location>
        <begin position="85"/>
        <end position="182"/>
    </location>
</feature>
<accession>A0A834X4F5</accession>
<feature type="chain" id="PRO_5032822439" evidence="2">
    <location>
        <begin position="19"/>
        <end position="182"/>
    </location>
</feature>
<protein>
    <submittedName>
        <fullName evidence="3">Uncharacterized protein</fullName>
    </submittedName>
</protein>
<evidence type="ECO:0000313" key="3">
    <source>
        <dbReference type="EMBL" id="KAF7837418.1"/>
    </source>
</evidence>
<evidence type="ECO:0000256" key="1">
    <source>
        <dbReference type="SAM" id="MobiDB-lite"/>
    </source>
</evidence>
<comment type="caution">
    <text evidence="3">The sequence shown here is derived from an EMBL/GenBank/DDBJ whole genome shotgun (WGS) entry which is preliminary data.</text>
</comment>
<gene>
    <name evidence="3" type="ORF">G2W53_005900</name>
</gene>
<sequence>MKAILITLLCRFAFLARNEKNVSRPSTAKVAKCYVPQAPIPRVPVSEDLGVCNKVSDSSGLTRVEKDGNFDEDKVNIRASSIPRPRAVISSPDNDTMIGNKNRMKNERLPASKKHAVLQNRHALCKVKSSNNTENPPNTRKPKEAAEKSSNITDPVQKRRPTKSATNQKTSLGNGRSSSIGL</sequence>
<proteinExistence type="predicted"/>
<feature type="compositionally biased region" description="Polar residues" evidence="1">
    <location>
        <begin position="128"/>
        <end position="138"/>
    </location>
</feature>
<evidence type="ECO:0000256" key="2">
    <source>
        <dbReference type="SAM" id="SignalP"/>
    </source>
</evidence>
<dbReference type="EMBL" id="JAAIUW010000003">
    <property type="protein sequence ID" value="KAF7837418.1"/>
    <property type="molecule type" value="Genomic_DNA"/>
</dbReference>
<dbReference type="Proteomes" id="UP000634136">
    <property type="component" value="Unassembled WGS sequence"/>
</dbReference>
<feature type="signal peptide" evidence="2">
    <location>
        <begin position="1"/>
        <end position="18"/>
    </location>
</feature>
<reference evidence="3" key="1">
    <citation type="submission" date="2020-09" db="EMBL/GenBank/DDBJ databases">
        <title>Genome-Enabled Discovery of Anthraquinone Biosynthesis in Senna tora.</title>
        <authorList>
            <person name="Kang S.-H."/>
            <person name="Pandey R.P."/>
            <person name="Lee C.-M."/>
            <person name="Sim J.-S."/>
            <person name="Jeong J.-T."/>
            <person name="Choi B.-S."/>
            <person name="Jung M."/>
            <person name="Ginzburg D."/>
            <person name="Zhao K."/>
            <person name="Won S.Y."/>
            <person name="Oh T.-J."/>
            <person name="Yu Y."/>
            <person name="Kim N.-H."/>
            <person name="Lee O.R."/>
            <person name="Lee T.-H."/>
            <person name="Bashyal P."/>
            <person name="Kim T.-S."/>
            <person name="Lee W.-H."/>
            <person name="Kawkins C."/>
            <person name="Kim C.-K."/>
            <person name="Kim J.S."/>
            <person name="Ahn B.O."/>
            <person name="Rhee S.Y."/>
            <person name="Sohng J.K."/>
        </authorList>
    </citation>
    <scope>NUCLEOTIDE SEQUENCE</scope>
    <source>
        <tissue evidence="3">Leaf</tissue>
    </source>
</reference>